<dbReference type="PANTHER" id="PTHR35936">
    <property type="entry name" value="MEMBRANE-BOUND LYTIC MUREIN TRANSGLYCOSYLASE F"/>
    <property type="match status" value="1"/>
</dbReference>
<dbReference type="Proteomes" id="UP000613266">
    <property type="component" value="Unassembled WGS sequence"/>
</dbReference>
<name>A0A931J5L2_9BURK</name>
<reference evidence="4" key="1">
    <citation type="submission" date="2020-12" db="EMBL/GenBank/DDBJ databases">
        <title>The genome sequence of Inhella sp. 1Y17.</title>
        <authorList>
            <person name="Liu Y."/>
        </authorList>
    </citation>
    <scope>NUCLEOTIDE SEQUENCE</scope>
    <source>
        <strain evidence="4">1Y17</strain>
    </source>
</reference>
<feature type="chain" id="PRO_5036966674" evidence="2">
    <location>
        <begin position="27"/>
        <end position="272"/>
    </location>
</feature>
<dbReference type="AlphaFoldDB" id="A0A931J5L2"/>
<comment type="caution">
    <text evidence="4">The sequence shown here is derived from an EMBL/GenBank/DDBJ whole genome shotgun (WGS) entry which is preliminary data.</text>
</comment>
<proteinExistence type="predicted"/>
<dbReference type="RefSeq" id="WP_198111737.1">
    <property type="nucleotide sequence ID" value="NZ_JAEDAK010000009.1"/>
</dbReference>
<evidence type="ECO:0000313" key="4">
    <source>
        <dbReference type="EMBL" id="MBH9577964.1"/>
    </source>
</evidence>
<gene>
    <name evidence="4" type="ORF">I7X39_13750</name>
</gene>
<dbReference type="Gene3D" id="3.40.190.10">
    <property type="entry name" value="Periplasmic binding protein-like II"/>
    <property type="match status" value="2"/>
</dbReference>
<organism evidence="4 5">
    <name type="scientific">Inhella proteolytica</name>
    <dbReference type="NCBI Taxonomy" id="2795029"/>
    <lineage>
        <taxon>Bacteria</taxon>
        <taxon>Pseudomonadati</taxon>
        <taxon>Pseudomonadota</taxon>
        <taxon>Betaproteobacteria</taxon>
        <taxon>Burkholderiales</taxon>
        <taxon>Sphaerotilaceae</taxon>
        <taxon>Inhella</taxon>
    </lineage>
</organism>
<dbReference type="PROSITE" id="PS51257">
    <property type="entry name" value="PROKAR_LIPOPROTEIN"/>
    <property type="match status" value="1"/>
</dbReference>
<feature type="domain" description="Solute-binding protein family 3/N-terminal" evidence="3">
    <location>
        <begin position="30"/>
        <end position="260"/>
    </location>
</feature>
<evidence type="ECO:0000256" key="2">
    <source>
        <dbReference type="SAM" id="SignalP"/>
    </source>
</evidence>
<dbReference type="EMBL" id="JAEDAK010000009">
    <property type="protein sequence ID" value="MBH9577964.1"/>
    <property type="molecule type" value="Genomic_DNA"/>
</dbReference>
<dbReference type="InterPro" id="IPR001638">
    <property type="entry name" value="Solute-binding_3/MltF_N"/>
</dbReference>
<evidence type="ECO:0000259" key="3">
    <source>
        <dbReference type="SMART" id="SM00062"/>
    </source>
</evidence>
<feature type="signal peptide" evidence="2">
    <location>
        <begin position="1"/>
        <end position="26"/>
    </location>
</feature>
<protein>
    <submittedName>
        <fullName evidence="4">Transporter substrate-binding domain-containing protein</fullName>
    </submittedName>
</protein>
<keyword evidence="5" id="KW-1185">Reference proteome</keyword>
<keyword evidence="1 2" id="KW-0732">Signal</keyword>
<dbReference type="PANTHER" id="PTHR35936:SF25">
    <property type="entry name" value="ABC TRANSPORTER SUBSTRATE-BINDING PROTEIN"/>
    <property type="match status" value="1"/>
</dbReference>
<dbReference type="Pfam" id="PF00497">
    <property type="entry name" value="SBP_bac_3"/>
    <property type="match status" value="1"/>
</dbReference>
<evidence type="ECO:0000256" key="1">
    <source>
        <dbReference type="ARBA" id="ARBA00022729"/>
    </source>
</evidence>
<dbReference type="SMART" id="SM00062">
    <property type="entry name" value="PBPb"/>
    <property type="match status" value="1"/>
</dbReference>
<accession>A0A931J5L2</accession>
<evidence type="ECO:0000313" key="5">
    <source>
        <dbReference type="Proteomes" id="UP000613266"/>
    </source>
</evidence>
<sequence>MSRRALAQAFASLLLGLLGMAVPAGAACVKTLAWSEDPPHTMRLPDGSVGGIEIELHRELLALLGCELRLQELPFARALAALRAGEVDVIPATLARPEREAYARFSRPLLQLRNVLFVRRPDTGPTQHLRLAGLVAAGWRLGGQTGVAYGSEFVALLEDRRYRGQIVQVPYRQSLWQMLARHRLDGVLANELTGVHELRALGLQDLIVPSELALAVERGGSAWSRHSTEAEFVERFNGALQTLKTSGRYATLLAPYGLDARGALQRPVGSAH</sequence>
<dbReference type="SUPFAM" id="SSF53850">
    <property type="entry name" value="Periplasmic binding protein-like II"/>
    <property type="match status" value="1"/>
</dbReference>